<dbReference type="SMART" id="SM00895">
    <property type="entry name" value="FCD"/>
    <property type="match status" value="1"/>
</dbReference>
<feature type="compositionally biased region" description="Basic and acidic residues" evidence="4">
    <location>
        <begin position="1"/>
        <end position="15"/>
    </location>
</feature>
<dbReference type="OrthoDB" id="4535513at2"/>
<evidence type="ECO:0000313" key="7">
    <source>
        <dbReference type="Proteomes" id="UP000316706"/>
    </source>
</evidence>
<dbReference type="Gene3D" id="1.20.120.530">
    <property type="entry name" value="GntR ligand-binding domain-like"/>
    <property type="match status" value="1"/>
</dbReference>
<proteinExistence type="predicted"/>
<dbReference type="InterPro" id="IPR036390">
    <property type="entry name" value="WH_DNA-bd_sf"/>
</dbReference>
<keyword evidence="7" id="KW-1185">Reference proteome</keyword>
<accession>A0A543IKZ2</accession>
<dbReference type="PROSITE" id="PS50949">
    <property type="entry name" value="HTH_GNTR"/>
    <property type="match status" value="1"/>
</dbReference>
<dbReference type="Pfam" id="PF07729">
    <property type="entry name" value="FCD"/>
    <property type="match status" value="1"/>
</dbReference>
<dbReference type="InterPro" id="IPR011711">
    <property type="entry name" value="GntR_C"/>
</dbReference>
<reference evidence="6 7" key="1">
    <citation type="submission" date="2019-06" db="EMBL/GenBank/DDBJ databases">
        <title>Sequencing the genomes of 1000 actinobacteria strains.</title>
        <authorList>
            <person name="Klenk H.-P."/>
        </authorList>
    </citation>
    <scope>NUCLEOTIDE SEQUENCE [LARGE SCALE GENOMIC DNA]</scope>
    <source>
        <strain evidence="6 7">DSM 45043</strain>
    </source>
</reference>
<dbReference type="SUPFAM" id="SSF48008">
    <property type="entry name" value="GntR ligand-binding domain-like"/>
    <property type="match status" value="1"/>
</dbReference>
<comment type="caution">
    <text evidence="6">The sequence shown here is derived from an EMBL/GenBank/DDBJ whole genome shotgun (WGS) entry which is preliminary data.</text>
</comment>
<feature type="domain" description="HTH gntR-type" evidence="5">
    <location>
        <begin position="27"/>
        <end position="97"/>
    </location>
</feature>
<dbReference type="AlphaFoldDB" id="A0A543IKZ2"/>
<keyword evidence="2" id="KW-0238">DNA-binding</keyword>
<keyword evidence="1" id="KW-0805">Transcription regulation</keyword>
<dbReference type="GO" id="GO:0003677">
    <property type="term" value="F:DNA binding"/>
    <property type="evidence" value="ECO:0007669"/>
    <property type="project" value="UniProtKB-KW"/>
</dbReference>
<evidence type="ECO:0000256" key="2">
    <source>
        <dbReference type="ARBA" id="ARBA00023125"/>
    </source>
</evidence>
<keyword evidence="3" id="KW-0804">Transcription</keyword>
<protein>
    <submittedName>
        <fullName evidence="6">GntR family transcriptional regulator</fullName>
    </submittedName>
</protein>
<dbReference type="Proteomes" id="UP000316706">
    <property type="component" value="Unassembled WGS sequence"/>
</dbReference>
<evidence type="ECO:0000256" key="1">
    <source>
        <dbReference type="ARBA" id="ARBA00023015"/>
    </source>
</evidence>
<evidence type="ECO:0000259" key="5">
    <source>
        <dbReference type="PROSITE" id="PS50949"/>
    </source>
</evidence>
<dbReference type="GO" id="GO:0003700">
    <property type="term" value="F:DNA-binding transcription factor activity"/>
    <property type="evidence" value="ECO:0007669"/>
    <property type="project" value="InterPro"/>
</dbReference>
<evidence type="ECO:0000256" key="4">
    <source>
        <dbReference type="SAM" id="MobiDB-lite"/>
    </source>
</evidence>
<organism evidence="6 7">
    <name type="scientific">Actinomadura hallensis</name>
    <dbReference type="NCBI Taxonomy" id="337895"/>
    <lineage>
        <taxon>Bacteria</taxon>
        <taxon>Bacillati</taxon>
        <taxon>Actinomycetota</taxon>
        <taxon>Actinomycetes</taxon>
        <taxon>Streptosporangiales</taxon>
        <taxon>Thermomonosporaceae</taxon>
        <taxon>Actinomadura</taxon>
    </lineage>
</organism>
<dbReference type="CDD" id="cd07377">
    <property type="entry name" value="WHTH_GntR"/>
    <property type="match status" value="1"/>
</dbReference>
<dbReference type="SUPFAM" id="SSF46785">
    <property type="entry name" value="Winged helix' DNA-binding domain"/>
    <property type="match status" value="1"/>
</dbReference>
<gene>
    <name evidence="6" type="ORF">FHX41_5005</name>
</gene>
<dbReference type="InterPro" id="IPR008920">
    <property type="entry name" value="TF_FadR/GntR_C"/>
</dbReference>
<dbReference type="Gene3D" id="1.10.10.10">
    <property type="entry name" value="Winged helix-like DNA-binding domain superfamily/Winged helix DNA-binding domain"/>
    <property type="match status" value="1"/>
</dbReference>
<sequence length="263" mass="29202">MPREPAARHRDRAPEPVRIPRRVARGARTSELVASSIRSQIARGELRPGDRFPTEDELMEVFGIARSTLREALRILESEGLVTVLRGRHGGPRVTRPTVEHIARMFALLLQMEGVPMNDLYAARAAIEPWLARMFAENHTPEALADFRAAVDAAAAAAHAEDGAAFGDAAALVHDKLFEHAGNASMALFARLLSEVVSEFYRRSGQVAGSTERKRAVRSYRKFCRLVEARDADAAEAHWRLQMSHTAKAFLEHPVELFPEPGR</sequence>
<dbReference type="PRINTS" id="PR00035">
    <property type="entry name" value="HTHGNTR"/>
</dbReference>
<dbReference type="PANTHER" id="PTHR43537">
    <property type="entry name" value="TRANSCRIPTIONAL REGULATOR, GNTR FAMILY"/>
    <property type="match status" value="1"/>
</dbReference>
<dbReference type="SMART" id="SM00345">
    <property type="entry name" value="HTH_GNTR"/>
    <property type="match status" value="1"/>
</dbReference>
<dbReference type="Pfam" id="PF00392">
    <property type="entry name" value="GntR"/>
    <property type="match status" value="1"/>
</dbReference>
<dbReference type="InterPro" id="IPR036388">
    <property type="entry name" value="WH-like_DNA-bd_sf"/>
</dbReference>
<dbReference type="InterPro" id="IPR000524">
    <property type="entry name" value="Tscrpt_reg_HTH_GntR"/>
</dbReference>
<feature type="region of interest" description="Disordered" evidence="4">
    <location>
        <begin position="1"/>
        <end position="23"/>
    </location>
</feature>
<evidence type="ECO:0000313" key="6">
    <source>
        <dbReference type="EMBL" id="TQM71246.1"/>
    </source>
</evidence>
<dbReference type="RefSeq" id="WP_141972660.1">
    <property type="nucleotide sequence ID" value="NZ_VFPO01000001.1"/>
</dbReference>
<name>A0A543IKZ2_9ACTN</name>
<dbReference type="EMBL" id="VFPO01000001">
    <property type="protein sequence ID" value="TQM71246.1"/>
    <property type="molecule type" value="Genomic_DNA"/>
</dbReference>
<dbReference type="PANTHER" id="PTHR43537:SF5">
    <property type="entry name" value="UXU OPERON TRANSCRIPTIONAL REGULATOR"/>
    <property type="match status" value="1"/>
</dbReference>
<evidence type="ECO:0000256" key="3">
    <source>
        <dbReference type="ARBA" id="ARBA00023163"/>
    </source>
</evidence>